<dbReference type="SUPFAM" id="SSF101960">
    <property type="entry name" value="Stabilizer of iron transporter SufD"/>
    <property type="match status" value="1"/>
</dbReference>
<dbReference type="InterPro" id="IPR037284">
    <property type="entry name" value="SUF_FeS_clus_asmbl_SufBD_sf"/>
</dbReference>
<organism evidence="1 2">
    <name type="scientific">Klebsiella pneumoniae</name>
    <dbReference type="NCBI Taxonomy" id="573"/>
    <lineage>
        <taxon>Bacteria</taxon>
        <taxon>Pseudomonadati</taxon>
        <taxon>Pseudomonadota</taxon>
        <taxon>Gammaproteobacteria</taxon>
        <taxon>Enterobacterales</taxon>
        <taxon>Enterobacteriaceae</taxon>
        <taxon>Klebsiella/Raoultella group</taxon>
        <taxon>Klebsiella</taxon>
        <taxon>Klebsiella pneumoniae complex</taxon>
    </lineage>
</organism>
<dbReference type="AlphaFoldDB" id="A0A3S4IYZ4"/>
<evidence type="ECO:0000313" key="1">
    <source>
        <dbReference type="EMBL" id="VEB08112.1"/>
    </source>
</evidence>
<name>A0A3S4IYZ4_KLEPN</name>
<dbReference type="Proteomes" id="UP000282433">
    <property type="component" value="Chromosome"/>
</dbReference>
<sequence length="151" mass="17094">MAGLPNSSNALQQWHHLFEAQGGPRTPEASQHLQQLLRLGLPTRKHEDWKYTPLDALLNGRFGPPMREPLSVLNSVMRWRCRWTPWRLVFIDGRYHPQLSDELAASGVEVSVDNQRHHLPDALQPEVFLHLTESLAPDGDPHSRAAQPPPG</sequence>
<evidence type="ECO:0000313" key="2">
    <source>
        <dbReference type="Proteomes" id="UP000282433"/>
    </source>
</evidence>
<accession>A0A3S4IYZ4</accession>
<dbReference type="EMBL" id="LR134162">
    <property type="protein sequence ID" value="VEB08112.1"/>
    <property type="molecule type" value="Genomic_DNA"/>
</dbReference>
<gene>
    <name evidence="1" type="primary">sufD_1</name>
    <name evidence="1" type="ORF">NCTC13635_07303</name>
</gene>
<protein>
    <submittedName>
        <fullName evidence="1">Iron-sulfur cluster assembly protein SufD</fullName>
    </submittedName>
</protein>
<proteinExistence type="predicted"/>
<reference evidence="1 2" key="1">
    <citation type="submission" date="2018-12" db="EMBL/GenBank/DDBJ databases">
        <authorList>
            <consortium name="Pathogen Informatics"/>
        </authorList>
    </citation>
    <scope>NUCLEOTIDE SEQUENCE [LARGE SCALE GENOMIC DNA]</scope>
    <source>
        <strain evidence="1 2">NCTC13635</strain>
    </source>
</reference>